<name>A0A0A9D192_ARUDO</name>
<accession>A0A0A9D192</accession>
<dbReference type="AlphaFoldDB" id="A0A0A9D192"/>
<protein>
    <submittedName>
        <fullName evidence="1">Uncharacterized protein</fullName>
    </submittedName>
</protein>
<organism evidence="1">
    <name type="scientific">Arundo donax</name>
    <name type="common">Giant reed</name>
    <name type="synonym">Donax arundinaceus</name>
    <dbReference type="NCBI Taxonomy" id="35708"/>
    <lineage>
        <taxon>Eukaryota</taxon>
        <taxon>Viridiplantae</taxon>
        <taxon>Streptophyta</taxon>
        <taxon>Embryophyta</taxon>
        <taxon>Tracheophyta</taxon>
        <taxon>Spermatophyta</taxon>
        <taxon>Magnoliopsida</taxon>
        <taxon>Liliopsida</taxon>
        <taxon>Poales</taxon>
        <taxon>Poaceae</taxon>
        <taxon>PACMAD clade</taxon>
        <taxon>Arundinoideae</taxon>
        <taxon>Arundineae</taxon>
        <taxon>Arundo</taxon>
    </lineage>
</organism>
<evidence type="ECO:0000313" key="1">
    <source>
        <dbReference type="EMBL" id="JAD77522.1"/>
    </source>
</evidence>
<dbReference type="EMBL" id="GBRH01220373">
    <property type="protein sequence ID" value="JAD77522.1"/>
    <property type="molecule type" value="Transcribed_RNA"/>
</dbReference>
<sequence>MEQGRFFLIFNMKLEHRSLHIQPFNSIVEYTSTRHVKLSIISASIRPDACRR</sequence>
<reference evidence="1" key="2">
    <citation type="journal article" date="2015" name="Data Brief">
        <title>Shoot transcriptome of the giant reed, Arundo donax.</title>
        <authorList>
            <person name="Barrero R.A."/>
            <person name="Guerrero F.D."/>
            <person name="Moolhuijzen P."/>
            <person name="Goolsby J.A."/>
            <person name="Tidwell J."/>
            <person name="Bellgard S.E."/>
            <person name="Bellgard M.I."/>
        </authorList>
    </citation>
    <scope>NUCLEOTIDE SEQUENCE</scope>
    <source>
        <tissue evidence="1">Shoot tissue taken approximately 20 cm above the soil surface</tissue>
    </source>
</reference>
<reference evidence="1" key="1">
    <citation type="submission" date="2014-09" db="EMBL/GenBank/DDBJ databases">
        <authorList>
            <person name="Magalhaes I.L.F."/>
            <person name="Oliveira U."/>
            <person name="Santos F.R."/>
            <person name="Vidigal T.H.D.A."/>
            <person name="Brescovit A.D."/>
            <person name="Santos A.J."/>
        </authorList>
    </citation>
    <scope>NUCLEOTIDE SEQUENCE</scope>
    <source>
        <tissue evidence="1">Shoot tissue taken approximately 20 cm above the soil surface</tissue>
    </source>
</reference>
<proteinExistence type="predicted"/>